<dbReference type="PIRSF" id="PIRSF036406">
    <property type="entry name" value="Hept_kin"/>
    <property type="match status" value="1"/>
</dbReference>
<accession>A0A2S9YAF5</accession>
<organism evidence="8 9">
    <name type="scientific">Enhygromyxa salina</name>
    <dbReference type="NCBI Taxonomy" id="215803"/>
    <lineage>
        <taxon>Bacteria</taxon>
        <taxon>Pseudomonadati</taxon>
        <taxon>Myxococcota</taxon>
        <taxon>Polyangia</taxon>
        <taxon>Nannocystales</taxon>
        <taxon>Nannocystaceae</taxon>
        <taxon>Enhygromyxa</taxon>
    </lineage>
</organism>
<evidence type="ECO:0000313" key="8">
    <source>
        <dbReference type="EMBL" id="PRQ02094.1"/>
    </source>
</evidence>
<dbReference type="OrthoDB" id="9812992at2"/>
<dbReference type="InterPro" id="IPR014606">
    <property type="entry name" value="Heptose_7-P_kinase"/>
</dbReference>
<evidence type="ECO:0000259" key="7">
    <source>
        <dbReference type="Pfam" id="PF08544"/>
    </source>
</evidence>
<dbReference type="AlphaFoldDB" id="A0A2S9YAF5"/>
<dbReference type="PANTHER" id="PTHR32463:SF0">
    <property type="entry name" value="L-FUCOSE KINASE"/>
    <property type="match status" value="1"/>
</dbReference>
<dbReference type="GO" id="GO:0042352">
    <property type="term" value="P:GDP-L-fucose salvage"/>
    <property type="evidence" value="ECO:0007669"/>
    <property type="project" value="TreeGrafter"/>
</dbReference>
<keyword evidence="4" id="KW-0067">ATP-binding</keyword>
<dbReference type="RefSeq" id="WP_106392050.1">
    <property type="nucleotide sequence ID" value="NZ_PVNK01000130.1"/>
</dbReference>
<keyword evidence="3 8" id="KW-0418">Kinase</keyword>
<evidence type="ECO:0000256" key="2">
    <source>
        <dbReference type="ARBA" id="ARBA00022741"/>
    </source>
</evidence>
<dbReference type="InterPro" id="IPR006203">
    <property type="entry name" value="GHMP_knse_ATP-bd_CS"/>
</dbReference>
<dbReference type="InterPro" id="IPR006204">
    <property type="entry name" value="GHMP_kinase_N_dom"/>
</dbReference>
<proteinExistence type="inferred from homology"/>
<feature type="domain" description="GHMP kinase N-terminal" evidence="6">
    <location>
        <begin position="79"/>
        <end position="157"/>
    </location>
</feature>
<dbReference type="Proteomes" id="UP000237968">
    <property type="component" value="Unassembled WGS sequence"/>
</dbReference>
<dbReference type="PRINTS" id="PR00960">
    <property type="entry name" value="LMBPPROTEIN"/>
</dbReference>
<dbReference type="EMBL" id="PVNK01000130">
    <property type="protein sequence ID" value="PRQ02094.1"/>
    <property type="molecule type" value="Genomic_DNA"/>
</dbReference>
<dbReference type="InterPro" id="IPR013750">
    <property type="entry name" value="GHMP_kinase_C_dom"/>
</dbReference>
<dbReference type="InterPro" id="IPR036554">
    <property type="entry name" value="GHMP_kinase_C_sf"/>
</dbReference>
<dbReference type="GO" id="GO:0050201">
    <property type="term" value="F:fucokinase activity"/>
    <property type="evidence" value="ECO:0007669"/>
    <property type="project" value="TreeGrafter"/>
</dbReference>
<evidence type="ECO:0000313" key="9">
    <source>
        <dbReference type="Proteomes" id="UP000237968"/>
    </source>
</evidence>
<keyword evidence="2" id="KW-0547">Nucleotide-binding</keyword>
<dbReference type="Pfam" id="PF00288">
    <property type="entry name" value="GHMP_kinases_N"/>
    <property type="match status" value="1"/>
</dbReference>
<dbReference type="PROSITE" id="PS00627">
    <property type="entry name" value="GHMP_KINASES_ATP"/>
    <property type="match status" value="1"/>
</dbReference>
<dbReference type="InterPro" id="IPR001174">
    <property type="entry name" value="HddA/FKP"/>
</dbReference>
<keyword evidence="9" id="KW-1185">Reference proteome</keyword>
<dbReference type="PANTHER" id="PTHR32463">
    <property type="entry name" value="L-FUCOSE KINASE"/>
    <property type="match status" value="1"/>
</dbReference>
<keyword evidence="1 8" id="KW-0808">Transferase</keyword>
<dbReference type="SUPFAM" id="SSF55060">
    <property type="entry name" value="GHMP Kinase, C-terminal domain"/>
    <property type="match status" value="1"/>
</dbReference>
<dbReference type="Pfam" id="PF08544">
    <property type="entry name" value="GHMP_kinases_C"/>
    <property type="match status" value="1"/>
</dbReference>
<dbReference type="GO" id="GO:0005524">
    <property type="term" value="F:ATP binding"/>
    <property type="evidence" value="ECO:0007669"/>
    <property type="project" value="UniProtKB-KW"/>
</dbReference>
<name>A0A2S9YAF5_9BACT</name>
<dbReference type="EC" id="2.7.1.168" evidence="8"/>
<evidence type="ECO:0000256" key="4">
    <source>
        <dbReference type="ARBA" id="ARBA00022840"/>
    </source>
</evidence>
<comment type="similarity">
    <text evidence="5">Belongs to the GHMP kinase family.</text>
</comment>
<evidence type="ECO:0000256" key="5">
    <source>
        <dbReference type="ARBA" id="ARBA00038121"/>
    </source>
</evidence>
<protein>
    <submittedName>
        <fullName evidence="8">D-glycero-alpha-D-manno-heptose 7-phosphate kinase</fullName>
        <ecNumber evidence="8">2.7.1.168</ecNumber>
    </submittedName>
</protein>
<feature type="domain" description="GHMP kinase C-terminal" evidence="7">
    <location>
        <begin position="232"/>
        <end position="308"/>
    </location>
</feature>
<evidence type="ECO:0000256" key="1">
    <source>
        <dbReference type="ARBA" id="ARBA00022679"/>
    </source>
</evidence>
<dbReference type="Gene3D" id="3.30.230.120">
    <property type="match status" value="1"/>
</dbReference>
<reference evidence="8 9" key="1">
    <citation type="submission" date="2018-03" db="EMBL/GenBank/DDBJ databases">
        <title>Draft Genome Sequences of the Obligatory Marine Myxobacteria Enhygromyxa salina SWB005.</title>
        <authorList>
            <person name="Poehlein A."/>
            <person name="Moghaddam J.A."/>
            <person name="Harms H."/>
            <person name="Alanjari M."/>
            <person name="Koenig G.M."/>
            <person name="Daniel R."/>
            <person name="Schaeberle T.F."/>
        </authorList>
    </citation>
    <scope>NUCLEOTIDE SEQUENCE [LARGE SCALE GENOMIC DNA]</scope>
    <source>
        <strain evidence="8 9">SWB005</strain>
    </source>
</reference>
<dbReference type="InterPro" id="IPR052203">
    <property type="entry name" value="GHMP_Kinase-Related"/>
</dbReference>
<dbReference type="InterPro" id="IPR020568">
    <property type="entry name" value="Ribosomal_Su5_D2-typ_SF"/>
</dbReference>
<sequence length="336" mass="35460">MITTRTPLRASFVGGGTDLPSYYREHGGAVVSTALRLYVDVSVRQRPALGGPRYRLACGTHEEVDNLGAIEHPIVREALRMVGVDAPLDIVSHSDVPSGTGLGSSSSFAVGLLLALQRLVGRDPSPATLARQAFELEVEILAQPIGRQDQTIAAFGGLRHIRFAQDERVDVGLAPAPRSCQDALEAGALLFYLGGQRRAGQLLRALSQPSQDQRERLRAIAGTCEAFAACLARGGSLAELGAILDETWQLKRRLSPGVSPPRVDAAYAAARAAGAHGAKLLGAGGTGCLLILAEPAAHGEIRRALGEFAELPFRCAERGAQVLLEVEGEEGRDGGR</sequence>
<evidence type="ECO:0000256" key="3">
    <source>
        <dbReference type="ARBA" id="ARBA00022777"/>
    </source>
</evidence>
<dbReference type="SUPFAM" id="SSF54211">
    <property type="entry name" value="Ribosomal protein S5 domain 2-like"/>
    <property type="match status" value="1"/>
</dbReference>
<gene>
    <name evidence="8" type="primary">hddA</name>
    <name evidence="8" type="ORF">ENSA5_26590</name>
</gene>
<evidence type="ECO:0000259" key="6">
    <source>
        <dbReference type="Pfam" id="PF00288"/>
    </source>
</evidence>
<comment type="caution">
    <text evidence="8">The sequence shown here is derived from an EMBL/GenBank/DDBJ whole genome shotgun (WGS) entry which is preliminary data.</text>
</comment>